<evidence type="ECO:0000259" key="7">
    <source>
        <dbReference type="Pfam" id="PF00286"/>
    </source>
</evidence>
<dbReference type="GO" id="GO:0005198">
    <property type="term" value="F:structural molecule activity"/>
    <property type="evidence" value="ECO:0007669"/>
    <property type="project" value="InterPro"/>
</dbReference>
<dbReference type="KEGG" id="vg:40524841"/>
<evidence type="ECO:0000256" key="2">
    <source>
        <dbReference type="ARBA" id="ARBA00018091"/>
    </source>
</evidence>
<evidence type="ECO:0000256" key="1">
    <source>
        <dbReference type="ARBA" id="ARBA00004328"/>
    </source>
</evidence>
<name>Q5IJQ0_9VIRU</name>
<accession>Q5IJQ0</accession>
<keyword evidence="5" id="KW-0946">Virion</keyword>
<dbReference type="Pfam" id="PF00286">
    <property type="entry name" value="Flexi_CP"/>
    <property type="match status" value="1"/>
</dbReference>
<feature type="domain" description="Potexviruses and carlaviruses coat protein" evidence="7">
    <location>
        <begin position="32"/>
        <end position="167"/>
    </location>
</feature>
<reference evidence="8 9" key="1">
    <citation type="journal article" date="2005" name="Arch. Virol.">
        <title>Molecular characterization of banana virus X (BVX), a novel member of the Flexiviridae family.</title>
        <authorList>
            <person name="Teycheney P.Y."/>
            <person name="Marais A."/>
            <person name="Svanella-Dumas L."/>
            <person name="Dulucq M.J."/>
            <person name="Candresse T."/>
        </authorList>
    </citation>
    <scope>NUCLEOTIDE SEQUENCE [LARGE SCALE GENOMIC DNA]</scope>
    <source>
        <strain evidence="8">Som</strain>
    </source>
</reference>
<dbReference type="EMBL" id="AY710267">
    <property type="protein sequence ID" value="AAW50962.1"/>
    <property type="molecule type" value="Genomic_RNA"/>
</dbReference>
<dbReference type="Proteomes" id="UP000232837">
    <property type="component" value="Segment"/>
</dbReference>
<sequence>MEAVQKTKNPLGSITKEAIKELKLEPESLNVMDSVQATSLVNILKRNYKTDEKTIQIALIELAAYCHSNGSSPFLEPAGESKIPGCSLSDLVASIKESKCSLRQCNAFFANIIYDWSIENLVAPANWRSSGFHEDTKYAAFDFFHGVGHPNALVPEGGCKYTPPDKEIHAANISRQHKIIDANISKGNSILNIGEVTGGREGVRSKLLLRNEFQTEV</sequence>
<evidence type="ECO:0000256" key="3">
    <source>
        <dbReference type="ARBA" id="ARBA00022497"/>
    </source>
</evidence>
<dbReference type="PRINTS" id="PR00232">
    <property type="entry name" value="POTXCARLCOAT"/>
</dbReference>
<dbReference type="GeneID" id="40524841"/>
<keyword evidence="3" id="KW-1139">Helical capsid protein</keyword>
<evidence type="ECO:0000256" key="5">
    <source>
        <dbReference type="ARBA" id="ARBA00022844"/>
    </source>
</evidence>
<evidence type="ECO:0000313" key="8">
    <source>
        <dbReference type="EMBL" id="AAW50962.1"/>
    </source>
</evidence>
<organism evidence="8 9">
    <name type="scientific">Banana virus X</name>
    <dbReference type="NCBI Taxonomy" id="307671"/>
    <lineage>
        <taxon>Viruses</taxon>
        <taxon>Riboviria</taxon>
        <taxon>Orthornavirae</taxon>
        <taxon>Kitrinoviricota</taxon>
        <taxon>Alsuviricetes</taxon>
        <taxon>Tymovirales</taxon>
        <taxon>Betaflexiviridae</taxon>
        <taxon>Quinvirinae</taxon>
    </lineage>
</organism>
<proteinExistence type="predicted"/>
<dbReference type="InterPro" id="IPR000052">
    <property type="entry name" value="Pltvir_coat"/>
</dbReference>
<evidence type="ECO:0000256" key="6">
    <source>
        <dbReference type="ARBA" id="ARBA00031336"/>
    </source>
</evidence>
<comment type="subcellular location">
    <subcellularLocation>
        <location evidence="1">Virion</location>
    </subcellularLocation>
</comment>
<dbReference type="GO" id="GO:0019029">
    <property type="term" value="C:helical viral capsid"/>
    <property type="evidence" value="ECO:0007669"/>
    <property type="project" value="UniProtKB-KW"/>
</dbReference>
<evidence type="ECO:0000313" key="9">
    <source>
        <dbReference type="Proteomes" id="UP000232837"/>
    </source>
</evidence>
<protein>
    <recommendedName>
        <fullName evidence="2">Capsid protein</fullName>
    </recommendedName>
    <alternativeName>
        <fullName evidence="6">Coat protein</fullName>
    </alternativeName>
</protein>
<evidence type="ECO:0000256" key="4">
    <source>
        <dbReference type="ARBA" id="ARBA00022561"/>
    </source>
</evidence>
<dbReference type="RefSeq" id="YP_009664755.1">
    <property type="nucleotide sequence ID" value="NC_043086.1"/>
</dbReference>
<keyword evidence="4" id="KW-0167">Capsid protein</keyword>